<proteinExistence type="inferred from homology"/>
<dbReference type="InterPro" id="IPR019821">
    <property type="entry name" value="Kinesin_motor_CS"/>
</dbReference>
<evidence type="ECO:0000256" key="2">
    <source>
        <dbReference type="ARBA" id="ARBA00022840"/>
    </source>
</evidence>
<keyword evidence="1" id="KW-0547">Nucleotide-binding</keyword>
<dbReference type="GO" id="GO:0008017">
    <property type="term" value="F:microtubule binding"/>
    <property type="evidence" value="ECO:0007669"/>
    <property type="project" value="InterPro"/>
</dbReference>
<gene>
    <name evidence="5" type="ORF">FNF29_02036</name>
</gene>
<name>A0A5A8CP83_CAFRO</name>
<keyword evidence="6" id="KW-1185">Reference proteome</keyword>
<feature type="domain" description="Kinesin motor" evidence="4">
    <location>
        <begin position="1"/>
        <end position="168"/>
    </location>
</feature>
<comment type="similarity">
    <text evidence="3">Belongs to the TRAFAC class myosin-kinesin ATPase superfamily. Kinesin family.</text>
</comment>
<dbReference type="Gene3D" id="3.40.850.10">
    <property type="entry name" value="Kinesin motor domain"/>
    <property type="match status" value="2"/>
</dbReference>
<comment type="caution">
    <text evidence="3">Lacks conserved residue(s) required for the propagation of feature annotation.</text>
</comment>
<keyword evidence="2" id="KW-0067">ATP-binding</keyword>
<dbReference type="InterPro" id="IPR027640">
    <property type="entry name" value="Kinesin-like_fam"/>
</dbReference>
<sequence>MPRRAPVSVFARLRPLEPGGSEIDPCISVCTAGRTVTVRSGGDSDGHGPADRAGRELVVPCRAVWGPDTSQSEVFASVGLPQVNAALSGVNASVIAYGQTELSSEAVVRSKLHLVDLAGSERVKETGSEGQVLREAGNINRSLSALEHVERALRAPWPLRSELALRRQ</sequence>
<protein>
    <recommendedName>
        <fullName evidence="4">Kinesin motor domain-containing protein</fullName>
    </recommendedName>
</protein>
<dbReference type="GO" id="GO:0007018">
    <property type="term" value="P:microtubule-based movement"/>
    <property type="evidence" value="ECO:0007669"/>
    <property type="project" value="InterPro"/>
</dbReference>
<dbReference type="SUPFAM" id="SSF52540">
    <property type="entry name" value="P-loop containing nucleoside triphosphate hydrolases"/>
    <property type="match status" value="1"/>
</dbReference>
<organism evidence="5 6">
    <name type="scientific">Cafeteria roenbergensis</name>
    <name type="common">Marine flagellate</name>
    <dbReference type="NCBI Taxonomy" id="33653"/>
    <lineage>
        <taxon>Eukaryota</taxon>
        <taxon>Sar</taxon>
        <taxon>Stramenopiles</taxon>
        <taxon>Bigyra</taxon>
        <taxon>Opalozoa</taxon>
        <taxon>Bicosoecida</taxon>
        <taxon>Cafeteriaceae</taxon>
        <taxon>Cafeteria</taxon>
    </lineage>
</organism>
<evidence type="ECO:0000256" key="1">
    <source>
        <dbReference type="ARBA" id="ARBA00022741"/>
    </source>
</evidence>
<dbReference type="GO" id="GO:0003777">
    <property type="term" value="F:microtubule motor activity"/>
    <property type="evidence" value="ECO:0007669"/>
    <property type="project" value="InterPro"/>
</dbReference>
<dbReference type="EMBL" id="VLTN01000009">
    <property type="protein sequence ID" value="KAA0154895.1"/>
    <property type="molecule type" value="Genomic_DNA"/>
</dbReference>
<dbReference type="PROSITE" id="PS50067">
    <property type="entry name" value="KINESIN_MOTOR_2"/>
    <property type="match status" value="1"/>
</dbReference>
<dbReference type="PROSITE" id="PS00411">
    <property type="entry name" value="KINESIN_MOTOR_1"/>
    <property type="match status" value="1"/>
</dbReference>
<accession>A0A5A8CP83</accession>
<dbReference type="AlphaFoldDB" id="A0A5A8CP83"/>
<dbReference type="InterPro" id="IPR001752">
    <property type="entry name" value="Kinesin_motor_dom"/>
</dbReference>
<dbReference type="PANTHER" id="PTHR47968">
    <property type="entry name" value="CENTROMERE PROTEIN E"/>
    <property type="match status" value="1"/>
</dbReference>
<reference evidence="5 6" key="1">
    <citation type="submission" date="2019-07" db="EMBL/GenBank/DDBJ databases">
        <title>Genomes of Cafeteria roenbergensis.</title>
        <authorList>
            <person name="Fischer M.G."/>
            <person name="Hackl T."/>
            <person name="Roman M."/>
        </authorList>
    </citation>
    <scope>NUCLEOTIDE SEQUENCE [LARGE SCALE GENOMIC DNA]</scope>
    <source>
        <strain evidence="5 6">BVI</strain>
    </source>
</reference>
<comment type="caution">
    <text evidence="5">The sequence shown here is derived from an EMBL/GenBank/DDBJ whole genome shotgun (WGS) entry which is preliminary data.</text>
</comment>
<dbReference type="InterPro" id="IPR027417">
    <property type="entry name" value="P-loop_NTPase"/>
</dbReference>
<evidence type="ECO:0000259" key="4">
    <source>
        <dbReference type="PROSITE" id="PS50067"/>
    </source>
</evidence>
<evidence type="ECO:0000256" key="3">
    <source>
        <dbReference type="PROSITE-ProRule" id="PRU00283"/>
    </source>
</evidence>
<dbReference type="Proteomes" id="UP000323011">
    <property type="component" value="Unassembled WGS sequence"/>
</dbReference>
<dbReference type="PANTHER" id="PTHR47968:SF67">
    <property type="entry name" value="KINESIN MOTOR DOMAIN-CONTAINING PROTEIN"/>
    <property type="match status" value="1"/>
</dbReference>
<dbReference type="InterPro" id="IPR036961">
    <property type="entry name" value="Kinesin_motor_dom_sf"/>
</dbReference>
<dbReference type="SMART" id="SM00129">
    <property type="entry name" value="KISc"/>
    <property type="match status" value="1"/>
</dbReference>
<evidence type="ECO:0000313" key="6">
    <source>
        <dbReference type="Proteomes" id="UP000323011"/>
    </source>
</evidence>
<evidence type="ECO:0000313" key="5">
    <source>
        <dbReference type="EMBL" id="KAA0154895.1"/>
    </source>
</evidence>
<dbReference type="Pfam" id="PF00225">
    <property type="entry name" value="Kinesin"/>
    <property type="match status" value="1"/>
</dbReference>
<dbReference type="GO" id="GO:0005524">
    <property type="term" value="F:ATP binding"/>
    <property type="evidence" value="ECO:0007669"/>
    <property type="project" value="UniProtKB-KW"/>
</dbReference>